<protein>
    <recommendedName>
        <fullName evidence="4">AttH domain-containing protein</fullName>
    </recommendedName>
</protein>
<keyword evidence="3" id="KW-1185">Reference proteome</keyword>
<gene>
    <name evidence="2" type="ORF">EYB31_26775</name>
</gene>
<dbReference type="SUPFAM" id="SSF159245">
    <property type="entry name" value="AttH-like"/>
    <property type="match status" value="1"/>
</dbReference>
<comment type="caution">
    <text evidence="2">The sequence shown here is derived from an EMBL/GenBank/DDBJ whole genome shotgun (WGS) entry which is preliminary data.</text>
</comment>
<evidence type="ECO:0000256" key="1">
    <source>
        <dbReference type="SAM" id="MobiDB-lite"/>
    </source>
</evidence>
<dbReference type="AlphaFoldDB" id="A0A4Q9DMY6"/>
<evidence type="ECO:0000313" key="3">
    <source>
        <dbReference type="Proteomes" id="UP000293142"/>
    </source>
</evidence>
<dbReference type="Proteomes" id="UP000293142">
    <property type="component" value="Unassembled WGS sequence"/>
</dbReference>
<proteinExistence type="predicted"/>
<feature type="compositionally biased region" description="Polar residues" evidence="1">
    <location>
        <begin position="1"/>
        <end position="10"/>
    </location>
</feature>
<name>A0A4Q9DMY6_9BACL</name>
<feature type="region of interest" description="Disordered" evidence="1">
    <location>
        <begin position="1"/>
        <end position="32"/>
    </location>
</feature>
<dbReference type="EMBL" id="SIRE01000021">
    <property type="protein sequence ID" value="TBL73286.1"/>
    <property type="molecule type" value="Genomic_DNA"/>
</dbReference>
<evidence type="ECO:0000313" key="2">
    <source>
        <dbReference type="EMBL" id="TBL73286.1"/>
    </source>
</evidence>
<reference evidence="2 3" key="1">
    <citation type="submission" date="2019-02" db="EMBL/GenBank/DDBJ databases">
        <title>Paenibacillus sp. nov., isolated from surface-sterilized tissue of Thalictrum simplex L.</title>
        <authorList>
            <person name="Tuo L."/>
        </authorList>
    </citation>
    <scope>NUCLEOTIDE SEQUENCE [LARGE SCALE GENOMIC DNA]</scope>
    <source>
        <strain evidence="2 3">N2SHLJ1</strain>
    </source>
</reference>
<sequence length="375" mass="43269">MSADQPATRQTTDDQGKAAVHEPYNVSPGDYKGYLQEARNHDRDLWENNGWGIRSIEGEHDTLIWTSPYHFRSRPQKGPFAFEEASILQTMVVDVHYTKEQKRQMNDNDFYLTGWNGVEDLRPPGDLQIRSEEDRTVWEIGGMTYEAAPPVWKVHGKDRAIDYDFTFRANAPAIWMTDPAKSAVETGDRWHMIYVDAEGKLGTPDRTIPVSGMAWHERHVHLSTTYDPASLLKGRGLVIHNAFSRDFQVFFLARPDLGVYRAKVISPGGLVDFFGESEIKMTVDQHWTDPRSRFEIPCVWTIELENAQGKLSLHVTGFARSYYLWNNLRRGVNVLYWWLAESTGEWTDKRTQTTTAITELKHVVHANRTFYHYSK</sequence>
<dbReference type="OrthoDB" id="9770826at2"/>
<accession>A0A4Q9DMY6</accession>
<feature type="compositionally biased region" description="Basic and acidic residues" evidence="1">
    <location>
        <begin position="11"/>
        <end position="20"/>
    </location>
</feature>
<dbReference type="RefSeq" id="WP_131016519.1">
    <property type="nucleotide sequence ID" value="NZ_SIRE01000021.1"/>
</dbReference>
<evidence type="ECO:0008006" key="4">
    <source>
        <dbReference type="Google" id="ProtNLM"/>
    </source>
</evidence>
<organism evidence="2 3">
    <name type="scientific">Paenibacillus thalictri</name>
    <dbReference type="NCBI Taxonomy" id="2527873"/>
    <lineage>
        <taxon>Bacteria</taxon>
        <taxon>Bacillati</taxon>
        <taxon>Bacillota</taxon>
        <taxon>Bacilli</taxon>
        <taxon>Bacillales</taxon>
        <taxon>Paenibacillaceae</taxon>
        <taxon>Paenibacillus</taxon>
    </lineage>
</organism>